<dbReference type="InterPro" id="IPR025110">
    <property type="entry name" value="AMP-bd_C"/>
</dbReference>
<dbReference type="VEuPathDB" id="VectorBase:AFUN006697"/>
<keyword evidence="2" id="KW-0576">Peroxisome</keyword>
<dbReference type="AlphaFoldDB" id="A0A182RKC9"/>
<dbReference type="Pfam" id="PF00501">
    <property type="entry name" value="AMP-binding"/>
    <property type="match status" value="1"/>
</dbReference>
<accession>A0A182RKC9</accession>
<dbReference type="GO" id="GO:0005777">
    <property type="term" value="C:peroxisome"/>
    <property type="evidence" value="ECO:0007669"/>
    <property type="project" value="UniProtKB-SubCell"/>
</dbReference>
<dbReference type="PROSITE" id="PS00455">
    <property type="entry name" value="AMP_BINDING"/>
    <property type="match status" value="1"/>
</dbReference>
<dbReference type="SUPFAM" id="SSF56801">
    <property type="entry name" value="Acetyl-CoA synthetase-like"/>
    <property type="match status" value="1"/>
</dbReference>
<sequence>MADKQIKRGGNCHYDPLTHIWTGLSTPPLYDINQSIGQLILTKLQRCDPEHVTQISADIDQGRPVTYGEMYLRTVRIAQHLSQLGYGKDTPMAALASRNGEHVAPVMFACFALGIPINTLDVAFNVTDFAHMFGITRPVLVFCESNILSVVREAAKRAMIDPQYILFEDHINGYRHVLELLEPTSTEELFEPAVLDDPSTHLAAILCSSGTTGLPKGVSYSHSFCIANLTSLWHMEPNDCLLAFSSLYWLSGFASLIIGTIAQATRLITREPFTPQLAIDIMEQHRVTIAFFSPYQSNLLVHEPLLKAKPFPVLRLLLCGGARVSKQLYASLRSCLPSHTLIQIGYGMSESCLISLTDGYSYRDDCVGTLQARAEARIVDDETGQRGLPPGEAGEILLRVQVPFSGYYGNKTATVDMMGSDGWIRTGDIGHFDTDGHLYVIDRKKDIIKYAGNQISPTELEVLIKQIPGVLECCVVGVPDEGTDLPAALIIRTPGLIGDAVSAEQVQQYVDAEVSNYKRLRGGVYFTSEMPLTPSGKIVRRKCLEIVQNIREGKQQSESSF</sequence>
<dbReference type="Gene3D" id="3.30.300.30">
    <property type="match status" value="1"/>
</dbReference>
<reference evidence="5" key="1">
    <citation type="submission" date="2020-05" db="UniProtKB">
        <authorList>
            <consortium name="EnsemblMetazoa"/>
        </authorList>
    </citation>
    <scope>IDENTIFICATION</scope>
    <source>
        <strain evidence="5">FUMOZ</strain>
    </source>
</reference>
<dbReference type="PANTHER" id="PTHR24096">
    <property type="entry name" value="LONG-CHAIN-FATTY-ACID--COA LIGASE"/>
    <property type="match status" value="1"/>
</dbReference>
<evidence type="ECO:0000256" key="1">
    <source>
        <dbReference type="ARBA" id="ARBA00004275"/>
    </source>
</evidence>
<feature type="domain" description="AMP-binding enzyme C-terminal" evidence="4">
    <location>
        <begin position="459"/>
        <end position="537"/>
    </location>
</feature>
<dbReference type="InterPro" id="IPR020845">
    <property type="entry name" value="AMP-binding_CS"/>
</dbReference>
<evidence type="ECO:0000259" key="3">
    <source>
        <dbReference type="Pfam" id="PF00501"/>
    </source>
</evidence>
<dbReference type="VEuPathDB" id="VectorBase:AFUN2_004669"/>
<dbReference type="EnsemblMetazoa" id="AFUN006697-RA">
    <property type="protein sequence ID" value="AFUN006697-PA"/>
    <property type="gene ID" value="AFUN006697"/>
</dbReference>
<evidence type="ECO:0000313" key="5">
    <source>
        <dbReference type="EnsemblMetazoa" id="AFUN006697-PA"/>
    </source>
</evidence>
<evidence type="ECO:0000259" key="4">
    <source>
        <dbReference type="Pfam" id="PF13193"/>
    </source>
</evidence>
<dbReference type="FunFam" id="3.40.50.12780:FF:000025">
    <property type="entry name" value="luciferin 4-monooxygenase"/>
    <property type="match status" value="1"/>
</dbReference>
<dbReference type="Pfam" id="PF13193">
    <property type="entry name" value="AMP-binding_C"/>
    <property type="match status" value="1"/>
</dbReference>
<dbReference type="Gene3D" id="3.40.50.12780">
    <property type="entry name" value="N-terminal domain of ligase-like"/>
    <property type="match status" value="1"/>
</dbReference>
<proteinExistence type="predicted"/>
<organism evidence="5">
    <name type="scientific">Anopheles funestus</name>
    <name type="common">African malaria mosquito</name>
    <dbReference type="NCBI Taxonomy" id="62324"/>
    <lineage>
        <taxon>Eukaryota</taxon>
        <taxon>Metazoa</taxon>
        <taxon>Ecdysozoa</taxon>
        <taxon>Arthropoda</taxon>
        <taxon>Hexapoda</taxon>
        <taxon>Insecta</taxon>
        <taxon>Pterygota</taxon>
        <taxon>Neoptera</taxon>
        <taxon>Endopterygota</taxon>
        <taxon>Diptera</taxon>
        <taxon>Nematocera</taxon>
        <taxon>Culicoidea</taxon>
        <taxon>Culicidae</taxon>
        <taxon>Anophelinae</taxon>
        <taxon>Anopheles</taxon>
    </lineage>
</organism>
<dbReference type="GO" id="GO:0046949">
    <property type="term" value="P:fatty-acyl-CoA biosynthetic process"/>
    <property type="evidence" value="ECO:0007669"/>
    <property type="project" value="TreeGrafter"/>
</dbReference>
<protein>
    <recommendedName>
        <fullName evidence="6">AMP dependent ligase</fullName>
    </recommendedName>
</protein>
<dbReference type="InterPro" id="IPR045851">
    <property type="entry name" value="AMP-bd_C_sf"/>
</dbReference>
<comment type="subcellular location">
    <subcellularLocation>
        <location evidence="1">Peroxisome</location>
    </subcellularLocation>
</comment>
<evidence type="ECO:0008006" key="6">
    <source>
        <dbReference type="Google" id="ProtNLM"/>
    </source>
</evidence>
<dbReference type="STRING" id="62324.A0A182RKC9"/>
<dbReference type="InterPro" id="IPR042099">
    <property type="entry name" value="ANL_N_sf"/>
</dbReference>
<dbReference type="InterPro" id="IPR000873">
    <property type="entry name" value="AMP-dep_synth/lig_dom"/>
</dbReference>
<feature type="domain" description="AMP-dependent synthetase/ligase" evidence="3">
    <location>
        <begin position="56"/>
        <end position="408"/>
    </location>
</feature>
<dbReference type="GO" id="GO:0004467">
    <property type="term" value="F:long-chain fatty acid-CoA ligase activity"/>
    <property type="evidence" value="ECO:0007669"/>
    <property type="project" value="TreeGrafter"/>
</dbReference>
<name>A0A182RKC9_ANOFN</name>
<dbReference type="PANTHER" id="PTHR24096:SF353">
    <property type="entry name" value="GH16244P-RELATED"/>
    <property type="match status" value="1"/>
</dbReference>
<evidence type="ECO:0000256" key="2">
    <source>
        <dbReference type="ARBA" id="ARBA00023140"/>
    </source>
</evidence>